<dbReference type="PROSITE" id="PS51257">
    <property type="entry name" value="PROKAR_LIPOPROTEIN"/>
    <property type="match status" value="1"/>
</dbReference>
<keyword evidence="1" id="KW-0732">Signal</keyword>
<gene>
    <name evidence="2" type="ORF">KC19_1G317000</name>
</gene>
<feature type="chain" id="PRO_5035948280" evidence="1">
    <location>
        <begin position="32"/>
        <end position="94"/>
    </location>
</feature>
<name>A0A8T0JF07_CERPU</name>
<proteinExistence type="predicted"/>
<accession>A0A8T0JF07</accession>
<dbReference type="Proteomes" id="UP000822688">
    <property type="component" value="Chromosome 1"/>
</dbReference>
<keyword evidence="3" id="KW-1185">Reference proteome</keyword>
<evidence type="ECO:0000256" key="1">
    <source>
        <dbReference type="SAM" id="SignalP"/>
    </source>
</evidence>
<feature type="signal peptide" evidence="1">
    <location>
        <begin position="1"/>
        <end position="31"/>
    </location>
</feature>
<comment type="caution">
    <text evidence="2">The sequence shown here is derived from an EMBL/GenBank/DDBJ whole genome shotgun (WGS) entry which is preliminary data.</text>
</comment>
<evidence type="ECO:0000313" key="2">
    <source>
        <dbReference type="EMBL" id="KAG0593261.1"/>
    </source>
</evidence>
<dbReference type="EMBL" id="CM026421">
    <property type="protein sequence ID" value="KAG0593261.1"/>
    <property type="molecule type" value="Genomic_DNA"/>
</dbReference>
<protein>
    <submittedName>
        <fullName evidence="2">Uncharacterized protein</fullName>
    </submittedName>
</protein>
<reference evidence="2" key="1">
    <citation type="submission" date="2020-06" db="EMBL/GenBank/DDBJ databases">
        <title>WGS assembly of Ceratodon purpureus strain R40.</title>
        <authorList>
            <person name="Carey S.B."/>
            <person name="Jenkins J."/>
            <person name="Shu S."/>
            <person name="Lovell J.T."/>
            <person name="Sreedasyam A."/>
            <person name="Maumus F."/>
            <person name="Tiley G.P."/>
            <person name="Fernandez-Pozo N."/>
            <person name="Barry K."/>
            <person name="Chen C."/>
            <person name="Wang M."/>
            <person name="Lipzen A."/>
            <person name="Daum C."/>
            <person name="Saski C.A."/>
            <person name="Payton A.C."/>
            <person name="Mcbreen J.C."/>
            <person name="Conrad R.E."/>
            <person name="Kollar L.M."/>
            <person name="Olsson S."/>
            <person name="Huttunen S."/>
            <person name="Landis J.B."/>
            <person name="Wickett N.J."/>
            <person name="Johnson M.G."/>
            <person name="Rensing S.A."/>
            <person name="Grimwood J."/>
            <person name="Schmutz J."/>
            <person name="Mcdaniel S.F."/>
        </authorList>
    </citation>
    <scope>NUCLEOTIDE SEQUENCE</scope>
    <source>
        <strain evidence="2">R40</strain>
    </source>
</reference>
<dbReference type="AlphaFoldDB" id="A0A8T0JF07"/>
<sequence>MEIKSCSCESSWAHLFASVWSRLCNMPLVSALSCTASCIDSGVNFYKLHLKEGNYSILFILHAPGFQVLTGEKFVAFFLFFAGAVDVWQWCSEN</sequence>
<organism evidence="2 3">
    <name type="scientific">Ceratodon purpureus</name>
    <name type="common">Fire moss</name>
    <name type="synonym">Dicranum purpureum</name>
    <dbReference type="NCBI Taxonomy" id="3225"/>
    <lineage>
        <taxon>Eukaryota</taxon>
        <taxon>Viridiplantae</taxon>
        <taxon>Streptophyta</taxon>
        <taxon>Embryophyta</taxon>
        <taxon>Bryophyta</taxon>
        <taxon>Bryophytina</taxon>
        <taxon>Bryopsida</taxon>
        <taxon>Dicranidae</taxon>
        <taxon>Pseudoditrichales</taxon>
        <taxon>Ditrichaceae</taxon>
        <taxon>Ceratodon</taxon>
    </lineage>
</organism>
<evidence type="ECO:0000313" key="3">
    <source>
        <dbReference type="Proteomes" id="UP000822688"/>
    </source>
</evidence>